<sequence length="65" mass="8239">MFKQWMRTIRFVYTRLVLEFWRWRMLNTDDTTLRLHYSQLCDQYIVRYHTLERDCQSDSSVRNCL</sequence>
<dbReference type="EMBL" id="FWWY01000001">
    <property type="protein sequence ID" value="SMC04227.1"/>
    <property type="molecule type" value="Genomic_DNA"/>
</dbReference>
<accession>A0A1W1WD67</accession>
<keyword evidence="2" id="KW-1185">Reference proteome</keyword>
<gene>
    <name evidence="1" type="ORF">SAMN00768000_1534</name>
</gene>
<organism evidence="1 2">
    <name type="scientific">Sulfobacillus thermosulfidooxidans (strain DSM 9293 / VKM B-1269 / AT-1)</name>
    <dbReference type="NCBI Taxonomy" id="929705"/>
    <lineage>
        <taxon>Bacteria</taxon>
        <taxon>Bacillati</taxon>
        <taxon>Bacillota</taxon>
        <taxon>Clostridia</taxon>
        <taxon>Eubacteriales</taxon>
        <taxon>Clostridiales Family XVII. Incertae Sedis</taxon>
        <taxon>Sulfobacillus</taxon>
    </lineage>
</organism>
<dbReference type="AlphaFoldDB" id="A0A1W1WD67"/>
<reference evidence="2" key="1">
    <citation type="submission" date="2017-04" db="EMBL/GenBank/DDBJ databases">
        <authorList>
            <person name="Varghese N."/>
            <person name="Submissions S."/>
        </authorList>
    </citation>
    <scope>NUCLEOTIDE SEQUENCE [LARGE SCALE GENOMIC DNA]</scope>
    <source>
        <strain evidence="2">DSM 9293</strain>
    </source>
</reference>
<protein>
    <submittedName>
        <fullName evidence="1">Uncharacterized protein</fullName>
    </submittedName>
</protein>
<proteinExistence type="predicted"/>
<evidence type="ECO:0000313" key="2">
    <source>
        <dbReference type="Proteomes" id="UP000192660"/>
    </source>
</evidence>
<name>A0A1W1WD67_SULTA</name>
<dbReference type="Proteomes" id="UP000192660">
    <property type="component" value="Unassembled WGS sequence"/>
</dbReference>
<evidence type="ECO:0000313" key="1">
    <source>
        <dbReference type="EMBL" id="SMC04227.1"/>
    </source>
</evidence>